<dbReference type="GO" id="GO:0008292">
    <property type="term" value="P:acetylcholine biosynthetic process"/>
    <property type="evidence" value="ECO:0007669"/>
    <property type="project" value="TreeGrafter"/>
</dbReference>
<accession>A0A3P7MHH6</accession>
<keyword evidence="2" id="KW-0808">Transferase</keyword>
<dbReference type="GO" id="GO:0045202">
    <property type="term" value="C:synapse"/>
    <property type="evidence" value="ECO:0007669"/>
    <property type="project" value="GOC"/>
</dbReference>
<dbReference type="Proteomes" id="UP000271889">
    <property type="component" value="Unassembled WGS sequence"/>
</dbReference>
<comment type="catalytic activity">
    <reaction evidence="3">
        <text>4,8-dimethylnonanoyl-CoA + (R)-carnitine = O-4,8-dimethylnonanoyl-(R)-carnitine + CoA</text>
        <dbReference type="Rhea" id="RHEA:44860"/>
        <dbReference type="ChEBI" id="CHEBI:16347"/>
        <dbReference type="ChEBI" id="CHEBI:57287"/>
        <dbReference type="ChEBI" id="CHEBI:77061"/>
        <dbReference type="ChEBI" id="CHEBI:84654"/>
    </reaction>
</comment>
<evidence type="ECO:0000256" key="2">
    <source>
        <dbReference type="ARBA" id="ARBA00023315"/>
    </source>
</evidence>
<feature type="domain" description="Choline/carnitine acyltransferase" evidence="4">
    <location>
        <begin position="18"/>
        <end position="78"/>
    </location>
</feature>
<dbReference type="UniPathway" id="UPA00659"/>
<dbReference type="Pfam" id="PF00755">
    <property type="entry name" value="Carn_acyltransf"/>
    <property type="match status" value="2"/>
</dbReference>
<dbReference type="GO" id="GO:0043005">
    <property type="term" value="C:neuron projection"/>
    <property type="evidence" value="ECO:0007669"/>
    <property type="project" value="TreeGrafter"/>
</dbReference>
<evidence type="ECO:0000313" key="5">
    <source>
        <dbReference type="EMBL" id="VDN22857.1"/>
    </source>
</evidence>
<sequence>MPTHEAEVTSIRCLPKPPVPTLDHTLERYREYAEVVAEGMQRDIQGTLNAVDEFRKIGTIYQQRLEKIAEGEPNWVSPVKTVILSTRFRKQLEREVSTGKVKVKMCMQQYDRILSCYRRPSIEEDIQIVKEKRNNGNEHILVMSRDQVAVVTDLYRNRY</sequence>
<evidence type="ECO:0000256" key="3">
    <source>
        <dbReference type="ARBA" id="ARBA00048999"/>
    </source>
</evidence>
<dbReference type="InterPro" id="IPR039551">
    <property type="entry name" value="Cho/carn_acyl_trans"/>
</dbReference>
<proteinExistence type="predicted"/>
<dbReference type="InterPro" id="IPR000542">
    <property type="entry name" value="Carn_acyl_trans"/>
</dbReference>
<organism evidence="5 6">
    <name type="scientific">Cylicostephanus goldi</name>
    <name type="common">Nematode worm</name>
    <dbReference type="NCBI Taxonomy" id="71465"/>
    <lineage>
        <taxon>Eukaryota</taxon>
        <taxon>Metazoa</taxon>
        <taxon>Ecdysozoa</taxon>
        <taxon>Nematoda</taxon>
        <taxon>Chromadorea</taxon>
        <taxon>Rhabditida</taxon>
        <taxon>Rhabditina</taxon>
        <taxon>Rhabditomorpha</taxon>
        <taxon>Strongyloidea</taxon>
        <taxon>Strongylidae</taxon>
        <taxon>Cylicostephanus</taxon>
    </lineage>
</organism>
<evidence type="ECO:0000313" key="6">
    <source>
        <dbReference type="Proteomes" id="UP000271889"/>
    </source>
</evidence>
<dbReference type="Gene3D" id="3.30.559.70">
    <property type="entry name" value="Choline/Carnitine o-acyltransferase, domain 2"/>
    <property type="match status" value="1"/>
</dbReference>
<name>A0A3P7MHH6_CYLGO</name>
<dbReference type="PANTHER" id="PTHR22589">
    <property type="entry name" value="CARNITINE O-ACYLTRANSFERASE"/>
    <property type="match status" value="1"/>
</dbReference>
<keyword evidence="6" id="KW-1185">Reference proteome</keyword>
<dbReference type="OrthoDB" id="240216at2759"/>
<dbReference type="GO" id="GO:0006635">
    <property type="term" value="P:fatty acid beta-oxidation"/>
    <property type="evidence" value="ECO:0007669"/>
    <property type="project" value="UniProtKB-UniPathway"/>
</dbReference>
<feature type="domain" description="Choline/carnitine acyltransferase" evidence="4">
    <location>
        <begin position="83"/>
        <end position="151"/>
    </location>
</feature>
<evidence type="ECO:0000256" key="1">
    <source>
        <dbReference type="ARBA" id="ARBA00005005"/>
    </source>
</evidence>
<dbReference type="GO" id="GO:0005737">
    <property type="term" value="C:cytoplasm"/>
    <property type="evidence" value="ECO:0007669"/>
    <property type="project" value="TreeGrafter"/>
</dbReference>
<dbReference type="GO" id="GO:0007274">
    <property type="term" value="P:neuromuscular synaptic transmission"/>
    <property type="evidence" value="ECO:0007669"/>
    <property type="project" value="TreeGrafter"/>
</dbReference>
<reference evidence="5 6" key="1">
    <citation type="submission" date="2018-11" db="EMBL/GenBank/DDBJ databases">
        <authorList>
            <consortium name="Pathogen Informatics"/>
        </authorList>
    </citation>
    <scope>NUCLEOTIDE SEQUENCE [LARGE SCALE GENOMIC DNA]</scope>
</reference>
<gene>
    <name evidence="5" type="ORF">CGOC_LOCUS9422</name>
</gene>
<dbReference type="AlphaFoldDB" id="A0A3P7MHH6"/>
<comment type="pathway">
    <text evidence="1">Lipid metabolism; fatty acid beta-oxidation.</text>
</comment>
<dbReference type="PANTHER" id="PTHR22589:SF14">
    <property type="entry name" value="CHOLINE O-ACETYLTRANSFERASE"/>
    <property type="match status" value="1"/>
</dbReference>
<protein>
    <recommendedName>
        <fullName evidence="4">Choline/carnitine acyltransferase domain-containing protein</fullName>
    </recommendedName>
</protein>
<evidence type="ECO:0000259" key="4">
    <source>
        <dbReference type="Pfam" id="PF00755"/>
    </source>
</evidence>
<dbReference type="Gene3D" id="1.10.275.20">
    <property type="entry name" value="Choline/Carnitine o-acyltransferase"/>
    <property type="match status" value="1"/>
</dbReference>
<dbReference type="EMBL" id="UYRV01106888">
    <property type="protein sequence ID" value="VDN22857.1"/>
    <property type="molecule type" value="Genomic_DNA"/>
</dbReference>
<dbReference type="InterPro" id="IPR042231">
    <property type="entry name" value="Cho/carn_acyl_trans_2"/>
</dbReference>
<dbReference type="SUPFAM" id="SSF52777">
    <property type="entry name" value="CoA-dependent acyltransferases"/>
    <property type="match status" value="1"/>
</dbReference>
<dbReference type="GO" id="GO:0004102">
    <property type="term" value="F:choline O-acetyltransferase activity"/>
    <property type="evidence" value="ECO:0007669"/>
    <property type="project" value="TreeGrafter"/>
</dbReference>
<dbReference type="InterPro" id="IPR042572">
    <property type="entry name" value="Carn_acyl_trans_N"/>
</dbReference>
<keyword evidence="2" id="KW-0012">Acyltransferase</keyword>